<evidence type="ECO:0000256" key="1">
    <source>
        <dbReference type="ARBA" id="ARBA00004167"/>
    </source>
</evidence>
<evidence type="ECO:0000256" key="7">
    <source>
        <dbReference type="ARBA" id="ARBA00022692"/>
    </source>
</evidence>
<evidence type="ECO:0000313" key="18">
    <source>
        <dbReference type="EMBL" id="RDX85733.1"/>
    </source>
</evidence>
<evidence type="ECO:0000256" key="13">
    <source>
        <dbReference type="ARBA" id="ARBA00023170"/>
    </source>
</evidence>
<keyword evidence="11" id="KW-1133">Transmembrane helix</keyword>
<dbReference type="FunFam" id="1.10.510.10:FF:000146">
    <property type="entry name" value="LRR receptor-like serine/threonine-protein kinase IOS1"/>
    <property type="match status" value="1"/>
</dbReference>
<comment type="similarity">
    <text evidence="15">Belongs to the protein kinase superfamily.</text>
</comment>
<name>A0A371G5W2_MUCPR</name>
<keyword evidence="4 15" id="KW-0723">Serine/threonine-protein kinase</keyword>
<dbReference type="InterPro" id="IPR011009">
    <property type="entry name" value="Kinase-like_dom_sf"/>
</dbReference>
<evidence type="ECO:0000256" key="11">
    <source>
        <dbReference type="ARBA" id="ARBA00022989"/>
    </source>
</evidence>
<evidence type="ECO:0000256" key="16">
    <source>
        <dbReference type="SAM" id="MobiDB-lite"/>
    </source>
</evidence>
<dbReference type="InterPro" id="IPR000719">
    <property type="entry name" value="Prot_kinase_dom"/>
</dbReference>
<evidence type="ECO:0000256" key="3">
    <source>
        <dbReference type="ARBA" id="ARBA00022475"/>
    </source>
</evidence>
<evidence type="ECO:0000256" key="2">
    <source>
        <dbReference type="ARBA" id="ARBA00004236"/>
    </source>
</evidence>
<organism evidence="18 19">
    <name type="scientific">Mucuna pruriens</name>
    <name type="common">Velvet bean</name>
    <name type="synonym">Dolichos pruriens</name>
    <dbReference type="NCBI Taxonomy" id="157652"/>
    <lineage>
        <taxon>Eukaryota</taxon>
        <taxon>Viridiplantae</taxon>
        <taxon>Streptophyta</taxon>
        <taxon>Embryophyta</taxon>
        <taxon>Tracheophyta</taxon>
        <taxon>Spermatophyta</taxon>
        <taxon>Magnoliopsida</taxon>
        <taxon>eudicotyledons</taxon>
        <taxon>Gunneridae</taxon>
        <taxon>Pentapetalae</taxon>
        <taxon>rosids</taxon>
        <taxon>fabids</taxon>
        <taxon>Fabales</taxon>
        <taxon>Fabaceae</taxon>
        <taxon>Papilionoideae</taxon>
        <taxon>50 kb inversion clade</taxon>
        <taxon>NPAAA clade</taxon>
        <taxon>indigoferoid/millettioid clade</taxon>
        <taxon>Phaseoleae</taxon>
        <taxon>Mucuna</taxon>
    </lineage>
</organism>
<keyword evidence="13" id="KW-0675">Receptor</keyword>
<comment type="subcellular location">
    <subcellularLocation>
        <location evidence="2">Cell membrane</location>
    </subcellularLocation>
    <subcellularLocation>
        <location evidence="1">Membrane</location>
        <topology evidence="1">Single-pass membrane protein</topology>
    </subcellularLocation>
</comment>
<evidence type="ECO:0000256" key="15">
    <source>
        <dbReference type="RuleBase" id="RU000304"/>
    </source>
</evidence>
<keyword evidence="6" id="KW-0808">Transferase</keyword>
<evidence type="ECO:0000256" key="14">
    <source>
        <dbReference type="PROSITE-ProRule" id="PRU10141"/>
    </source>
</evidence>
<dbReference type="EMBL" id="QJKJ01006716">
    <property type="protein sequence ID" value="RDX85733.1"/>
    <property type="molecule type" value="Genomic_DNA"/>
</dbReference>
<keyword evidence="7" id="KW-0812">Transmembrane</keyword>
<dbReference type="Gene3D" id="1.10.510.10">
    <property type="entry name" value="Transferase(Phosphotransferase) domain 1"/>
    <property type="match status" value="1"/>
</dbReference>
<comment type="caution">
    <text evidence="18">The sequence shown here is derived from an EMBL/GenBank/DDBJ whole genome shotgun (WGS) entry which is preliminary data.</text>
</comment>
<evidence type="ECO:0000256" key="4">
    <source>
        <dbReference type="ARBA" id="ARBA00022527"/>
    </source>
</evidence>
<dbReference type="GO" id="GO:0005524">
    <property type="term" value="F:ATP binding"/>
    <property type="evidence" value="ECO:0007669"/>
    <property type="project" value="UniProtKB-UniRule"/>
</dbReference>
<dbReference type="InterPro" id="IPR050823">
    <property type="entry name" value="Plant_Ser_Thr_Prot_Kinase"/>
</dbReference>
<evidence type="ECO:0000256" key="10">
    <source>
        <dbReference type="ARBA" id="ARBA00022840"/>
    </source>
</evidence>
<evidence type="ECO:0000256" key="5">
    <source>
        <dbReference type="ARBA" id="ARBA00022553"/>
    </source>
</evidence>
<dbReference type="PROSITE" id="PS50011">
    <property type="entry name" value="PROTEIN_KINASE_DOM"/>
    <property type="match status" value="1"/>
</dbReference>
<dbReference type="Proteomes" id="UP000257109">
    <property type="component" value="Unassembled WGS sequence"/>
</dbReference>
<feature type="non-terminal residue" evidence="18">
    <location>
        <position position="1"/>
    </location>
</feature>
<keyword evidence="8 14" id="KW-0547">Nucleotide-binding</keyword>
<evidence type="ECO:0000259" key="17">
    <source>
        <dbReference type="PROSITE" id="PS50011"/>
    </source>
</evidence>
<dbReference type="PROSITE" id="PS00108">
    <property type="entry name" value="PROTEIN_KINASE_ST"/>
    <property type="match status" value="1"/>
</dbReference>
<evidence type="ECO:0000256" key="12">
    <source>
        <dbReference type="ARBA" id="ARBA00023136"/>
    </source>
</evidence>
<dbReference type="InterPro" id="IPR008271">
    <property type="entry name" value="Ser/Thr_kinase_AS"/>
</dbReference>
<keyword evidence="5" id="KW-0597">Phosphoprotein</keyword>
<gene>
    <name evidence="18" type="primary">PBL19</name>
    <name evidence="18" type="ORF">CR513_33029</name>
</gene>
<dbReference type="GO" id="GO:0005886">
    <property type="term" value="C:plasma membrane"/>
    <property type="evidence" value="ECO:0007669"/>
    <property type="project" value="UniProtKB-SubCell"/>
</dbReference>
<proteinExistence type="inferred from homology"/>
<accession>A0A371G5W2</accession>
<keyword evidence="12" id="KW-0472">Membrane</keyword>
<keyword evidence="9 18" id="KW-0418">Kinase</keyword>
<evidence type="ECO:0000256" key="8">
    <source>
        <dbReference type="ARBA" id="ARBA00022741"/>
    </source>
</evidence>
<dbReference type="OrthoDB" id="4062651at2759"/>
<dbReference type="AlphaFoldDB" id="A0A371G5W2"/>
<feature type="binding site" evidence="14">
    <location>
        <position position="138"/>
    </location>
    <ligand>
        <name>ATP</name>
        <dbReference type="ChEBI" id="CHEBI:30616"/>
    </ligand>
</feature>
<evidence type="ECO:0000256" key="9">
    <source>
        <dbReference type="ARBA" id="ARBA00022777"/>
    </source>
</evidence>
<dbReference type="InterPro" id="IPR017441">
    <property type="entry name" value="Protein_kinase_ATP_BS"/>
</dbReference>
<keyword evidence="19" id="KW-1185">Reference proteome</keyword>
<dbReference type="InterPro" id="IPR001245">
    <property type="entry name" value="Ser-Thr/Tyr_kinase_cat_dom"/>
</dbReference>
<keyword evidence="3" id="KW-1003">Cell membrane</keyword>
<dbReference type="Gene3D" id="3.30.200.20">
    <property type="entry name" value="Phosphorylase Kinase, domain 1"/>
    <property type="match status" value="1"/>
</dbReference>
<feature type="non-terminal residue" evidence="18">
    <location>
        <position position="457"/>
    </location>
</feature>
<dbReference type="PROSITE" id="PS00107">
    <property type="entry name" value="PROTEIN_KINASE_ATP"/>
    <property type="match status" value="1"/>
</dbReference>
<dbReference type="CDD" id="cd14066">
    <property type="entry name" value="STKc_IRAK"/>
    <property type="match status" value="1"/>
</dbReference>
<sequence length="457" mass="52477">MKKDNFQKTFFITSFLFFDIREREKPKKLNVLMCFYYFKDKSRSNKQRSAPELKKQEKLQFSGTERVTKSSSASPRGIPDLYEEKGHNLRVFSFAELKHATSDFSRLLKIGEGGFGSVFKGSIKPVDGNGSPVLVAIKRLNKDALQGHKQWLTEVQFLGVVEHPNLVKLIGYCALDDERGIQRLLVYEYMPNKSLEFHLFNKAYDPLPWKTRLEIALGAAQGLSYLHEELEIQVIYRDFKTSNVLLDENFEAKLSDFGLAREGPVAGDTHVSTAVMGTYGYAAPDYIETGHLTAKSDVWSFGVVLYEILSGRRSMERNRPKTEKKLLEWVKQYPPDSKKFDMIMDPRLQGEYSINGARKIAKLADHCLRKNAKDRPSMSQVVERLKQIIQDSDEEEQHPADDKSIEVSENDPVQPEEQPNQLGSSELWKKRMEHLAKLGERVESASRRRFMILQRAN</sequence>
<dbReference type="Pfam" id="PF07714">
    <property type="entry name" value="PK_Tyr_Ser-Thr"/>
    <property type="match status" value="1"/>
</dbReference>
<dbReference type="PANTHER" id="PTHR45621">
    <property type="entry name" value="OS01G0588500 PROTEIN-RELATED"/>
    <property type="match status" value="1"/>
</dbReference>
<evidence type="ECO:0000256" key="6">
    <source>
        <dbReference type="ARBA" id="ARBA00022679"/>
    </source>
</evidence>
<reference evidence="18" key="1">
    <citation type="submission" date="2018-05" db="EMBL/GenBank/DDBJ databases">
        <title>Draft genome of Mucuna pruriens seed.</title>
        <authorList>
            <person name="Nnadi N.E."/>
            <person name="Vos R."/>
            <person name="Hasami M.H."/>
            <person name="Devisetty U.K."/>
            <person name="Aguiy J.C."/>
        </authorList>
    </citation>
    <scope>NUCLEOTIDE SEQUENCE [LARGE SCALE GENOMIC DNA]</scope>
    <source>
        <strain evidence="18">JCA_2017</strain>
    </source>
</reference>
<feature type="region of interest" description="Disordered" evidence="16">
    <location>
        <begin position="390"/>
        <end position="428"/>
    </location>
</feature>
<feature type="domain" description="Protein kinase" evidence="17">
    <location>
        <begin position="104"/>
        <end position="389"/>
    </location>
</feature>
<evidence type="ECO:0000313" key="19">
    <source>
        <dbReference type="Proteomes" id="UP000257109"/>
    </source>
</evidence>
<dbReference type="SUPFAM" id="SSF56112">
    <property type="entry name" value="Protein kinase-like (PK-like)"/>
    <property type="match status" value="1"/>
</dbReference>
<keyword evidence="10 14" id="KW-0067">ATP-binding</keyword>
<dbReference type="STRING" id="157652.A0A371G5W2"/>
<feature type="compositionally biased region" description="Basic and acidic residues" evidence="16">
    <location>
        <begin position="397"/>
        <end position="406"/>
    </location>
</feature>
<dbReference type="GO" id="GO:0004674">
    <property type="term" value="F:protein serine/threonine kinase activity"/>
    <property type="evidence" value="ECO:0007669"/>
    <property type="project" value="UniProtKB-KW"/>
</dbReference>
<protein>
    <submittedName>
        <fullName evidence="18">Serine/threonine-protein kinase PBL19</fullName>
    </submittedName>
</protein>